<reference evidence="12" key="2">
    <citation type="submission" date="2020-11" db="EMBL/GenBank/DDBJ databases">
        <authorList>
            <person name="Cecchin M."/>
            <person name="Marcolungo L."/>
            <person name="Rossato M."/>
            <person name="Girolomoni L."/>
            <person name="Cosentino E."/>
            <person name="Cuine S."/>
            <person name="Li-Beisson Y."/>
            <person name="Delledonne M."/>
            <person name="Ballottari M."/>
        </authorList>
    </citation>
    <scope>NUCLEOTIDE SEQUENCE</scope>
    <source>
        <strain evidence="12">211/11P</strain>
        <tissue evidence="12">Whole cell</tissue>
    </source>
</reference>
<evidence type="ECO:0000259" key="9">
    <source>
        <dbReference type="Pfam" id="PF05193"/>
    </source>
</evidence>
<accession>A0A9D4THG4</accession>
<evidence type="ECO:0000256" key="1">
    <source>
        <dbReference type="ARBA" id="ARBA00007261"/>
    </source>
</evidence>
<keyword evidence="3" id="KW-0479">Metal-binding</keyword>
<dbReference type="AlphaFoldDB" id="A0A9D4THG4"/>
<keyword evidence="5" id="KW-0862">Zinc</keyword>
<feature type="compositionally biased region" description="Gly residues" evidence="7">
    <location>
        <begin position="1009"/>
        <end position="1019"/>
    </location>
</feature>
<dbReference type="Proteomes" id="UP001055712">
    <property type="component" value="Unassembled WGS sequence"/>
</dbReference>
<dbReference type="GO" id="GO:0051603">
    <property type="term" value="P:proteolysis involved in protein catabolic process"/>
    <property type="evidence" value="ECO:0007669"/>
    <property type="project" value="TreeGrafter"/>
</dbReference>
<name>A0A9D4THG4_CHLVU</name>
<evidence type="ECO:0000256" key="5">
    <source>
        <dbReference type="ARBA" id="ARBA00022833"/>
    </source>
</evidence>
<evidence type="ECO:0000256" key="2">
    <source>
        <dbReference type="ARBA" id="ARBA00022670"/>
    </source>
</evidence>
<dbReference type="InterPro" id="IPR054734">
    <property type="entry name" value="PqqF-like_C_4"/>
</dbReference>
<dbReference type="GO" id="GO:0004222">
    <property type="term" value="F:metalloendopeptidase activity"/>
    <property type="evidence" value="ECO:0007669"/>
    <property type="project" value="TreeGrafter"/>
</dbReference>
<feature type="compositionally biased region" description="Low complexity" evidence="7">
    <location>
        <begin position="946"/>
        <end position="979"/>
    </location>
</feature>
<feature type="domain" description="Peptidase M16 middle/third" evidence="10">
    <location>
        <begin position="383"/>
        <end position="659"/>
    </location>
</feature>
<protein>
    <submittedName>
        <fullName evidence="12">Uncharacterized protein</fullName>
    </submittedName>
</protein>
<dbReference type="InterPro" id="IPR032632">
    <property type="entry name" value="Peptidase_M16_M"/>
</dbReference>
<dbReference type="Gene3D" id="3.30.830.10">
    <property type="entry name" value="Metalloenzyme, LuxS/M16 peptidase-like"/>
    <property type="match status" value="4"/>
</dbReference>
<keyword evidence="13" id="KW-1185">Reference proteome</keyword>
<dbReference type="FunFam" id="3.30.830.10:FF:000003">
    <property type="entry name" value="Insulin-degrading enzyme"/>
    <property type="match status" value="1"/>
</dbReference>
<dbReference type="PANTHER" id="PTHR43690">
    <property type="entry name" value="NARDILYSIN"/>
    <property type="match status" value="1"/>
</dbReference>
<evidence type="ECO:0000259" key="10">
    <source>
        <dbReference type="Pfam" id="PF16187"/>
    </source>
</evidence>
<evidence type="ECO:0000259" key="11">
    <source>
        <dbReference type="Pfam" id="PF22456"/>
    </source>
</evidence>
<evidence type="ECO:0000313" key="12">
    <source>
        <dbReference type="EMBL" id="KAI3425710.1"/>
    </source>
</evidence>
<keyword evidence="4" id="KW-0378">Hydrolase</keyword>
<dbReference type="GO" id="GO:0005829">
    <property type="term" value="C:cytosol"/>
    <property type="evidence" value="ECO:0007669"/>
    <property type="project" value="TreeGrafter"/>
</dbReference>
<proteinExistence type="inferred from homology"/>
<evidence type="ECO:0000256" key="4">
    <source>
        <dbReference type="ARBA" id="ARBA00022801"/>
    </source>
</evidence>
<reference evidence="12" key="1">
    <citation type="journal article" date="2019" name="Plant J.">
        <title>Chlorella vulgaris genome assembly and annotation reveals the molecular basis for metabolic acclimation to high light conditions.</title>
        <authorList>
            <person name="Cecchin M."/>
            <person name="Marcolungo L."/>
            <person name="Rossato M."/>
            <person name="Girolomoni L."/>
            <person name="Cosentino E."/>
            <person name="Cuine S."/>
            <person name="Li-Beisson Y."/>
            <person name="Delledonne M."/>
            <person name="Ballottari M."/>
        </authorList>
    </citation>
    <scope>NUCLEOTIDE SEQUENCE</scope>
    <source>
        <strain evidence="12">211/11P</strain>
    </source>
</reference>
<dbReference type="GO" id="GO:0046872">
    <property type="term" value="F:metal ion binding"/>
    <property type="evidence" value="ECO:0007669"/>
    <property type="project" value="UniProtKB-KW"/>
</dbReference>
<evidence type="ECO:0000313" key="13">
    <source>
        <dbReference type="Proteomes" id="UP001055712"/>
    </source>
</evidence>
<dbReference type="FunFam" id="3.30.830.10:FF:000004">
    <property type="entry name" value="Putative insulin-degrading enzyme"/>
    <property type="match status" value="1"/>
</dbReference>
<dbReference type="InterPro" id="IPR007863">
    <property type="entry name" value="Peptidase_M16_C"/>
</dbReference>
<evidence type="ECO:0000259" key="8">
    <source>
        <dbReference type="Pfam" id="PF00675"/>
    </source>
</evidence>
<evidence type="ECO:0000256" key="7">
    <source>
        <dbReference type="SAM" id="MobiDB-lite"/>
    </source>
</evidence>
<dbReference type="InterPro" id="IPR011765">
    <property type="entry name" value="Pept_M16_N"/>
</dbReference>
<keyword evidence="2" id="KW-0645">Protease</keyword>
<comment type="caution">
    <text evidence="12">The sequence shown here is derived from an EMBL/GenBank/DDBJ whole genome shotgun (WGS) entry which is preliminary data.</text>
</comment>
<sequence>MRELHSLSDDQPLVLPSIDDCSYRLITLDNGLRALVVHDPQAEKGAASCDVRVGSLSDPDDVAGLAHFTEHMLFYSSEKYPEEDEYSKYVSEHGGHTNAYTSNESTNYHFDVNWDALEPALDRFAQFFIAPLISADGVDREAKAVDSEHGKNLNSDPWRKLQLWKATANPAHPFSRFSTGSYDTLITQPKAAGVDPHERVRLFHQQHYSAGVMRLAVVSRHSLDELEALVRDKFSAVPNGGISAPRFPPDATTQDQADLLIRMVPEREGHSIELQWPTVSEHEHYRTMPSSYVSHLLGHEGEGSAFALLKARGWATALVAGGAGTSFSSRTFFMCRIDLTDEGQAHVGEAVGVIFRYLDLLRQPGGVNERLWREMRQLADMRFNYRDKASPYSYASSLSQAMQVFGDADLLLGSYNVPLEYDPDLIAQVVADLTPQAARVLWASKALEAECGEREKWYGTRYSTQPLPQDWLQEWVEGAALPELHLPHTNPFIPQQFGLLEDNAAVPALIHSSAMVQLWHKPDPSFRVPKAVLYINLQLPEAYVTPEAAVLTQLYTKLLNDYLSELAYDADLAGLHYGVRPSTEGLLLTIYGYSDTAATLAQTVLDRALSFTVLPDRFEVVREKAAKDFRNMRYDQPYQYALYSLGVLLEARRWHVSDYEAVLPALTADRLQAHFPRLFSRCRAELFATGNLSSAAATRFAGQLEEALVGRCQSQPPFPSQLPDARVVSLPPGRPALLSQPGPNPANDNSAAVVAFQVGADASRLNVLAELLTAIGRRDAFHQLRTVEQLGYLTFCTAYWTLHVRSVLFIVQSTLHSAAYLESRIEAFLPLLSQRLSSMSREEFSGHVEELAKSKLEKPKRLREAAGRDWSELDGGTLMFDRVEQEVAALRALSLADLAAFYQEAVLEPGSRRKLSVHIEASRPAAADGDEDEGSHAAAGGGGDHTGVAAGMEDSQPAAANGDEAAAAAGSNAAPVEGAGQDSEEVPAPPQHVAAKEAAKAEPAAAAGSGSGILPGGEGPAAAADPIKCGVQVERIGDMWEWKRRQQLYGGFK</sequence>
<dbReference type="FunFam" id="3.30.830.10:FF:000005">
    <property type="entry name" value="nardilysin isoform X1"/>
    <property type="match status" value="1"/>
</dbReference>
<feature type="domain" description="Peptidase M16 C-terminal" evidence="9">
    <location>
        <begin position="198"/>
        <end position="376"/>
    </location>
</feature>
<dbReference type="GO" id="GO:0005739">
    <property type="term" value="C:mitochondrion"/>
    <property type="evidence" value="ECO:0007669"/>
    <property type="project" value="TreeGrafter"/>
</dbReference>
<evidence type="ECO:0000256" key="3">
    <source>
        <dbReference type="ARBA" id="ARBA00022723"/>
    </source>
</evidence>
<dbReference type="SUPFAM" id="SSF63411">
    <property type="entry name" value="LuxS/MPP-like metallohydrolase"/>
    <property type="match status" value="4"/>
</dbReference>
<dbReference type="EMBL" id="SIDB01000011">
    <property type="protein sequence ID" value="KAI3425710.1"/>
    <property type="molecule type" value="Genomic_DNA"/>
</dbReference>
<dbReference type="Pfam" id="PF22456">
    <property type="entry name" value="PqqF-like_C_4"/>
    <property type="match status" value="1"/>
</dbReference>
<dbReference type="InterPro" id="IPR050626">
    <property type="entry name" value="Peptidase_M16"/>
</dbReference>
<dbReference type="Pfam" id="PF16187">
    <property type="entry name" value="Peptidase_M16_M"/>
    <property type="match status" value="1"/>
</dbReference>
<gene>
    <name evidence="12" type="ORF">D9Q98_007686</name>
</gene>
<dbReference type="GO" id="GO:0043171">
    <property type="term" value="P:peptide catabolic process"/>
    <property type="evidence" value="ECO:0007669"/>
    <property type="project" value="TreeGrafter"/>
</dbReference>
<feature type="domain" description="Coenzyme PQQ synthesis protein F-like C-terminal lobe" evidence="11">
    <location>
        <begin position="772"/>
        <end position="870"/>
    </location>
</feature>
<dbReference type="PANTHER" id="PTHR43690:SF18">
    <property type="entry name" value="INSULIN-DEGRADING ENZYME-RELATED"/>
    <property type="match status" value="1"/>
</dbReference>
<keyword evidence="6" id="KW-0482">Metalloprotease</keyword>
<dbReference type="Pfam" id="PF00675">
    <property type="entry name" value="Peptidase_M16"/>
    <property type="match status" value="1"/>
</dbReference>
<dbReference type="InterPro" id="IPR011249">
    <property type="entry name" value="Metalloenz_LuxS/M16"/>
</dbReference>
<dbReference type="OrthoDB" id="952271at2759"/>
<dbReference type="Pfam" id="PF05193">
    <property type="entry name" value="Peptidase_M16_C"/>
    <property type="match status" value="1"/>
</dbReference>
<feature type="domain" description="Peptidase M16 N-terminal" evidence="8">
    <location>
        <begin position="34"/>
        <end position="170"/>
    </location>
</feature>
<feature type="region of interest" description="Disordered" evidence="7">
    <location>
        <begin position="922"/>
        <end position="1024"/>
    </location>
</feature>
<comment type="similarity">
    <text evidence="1">Belongs to the peptidase M16 family.</text>
</comment>
<organism evidence="12 13">
    <name type="scientific">Chlorella vulgaris</name>
    <name type="common">Green alga</name>
    <dbReference type="NCBI Taxonomy" id="3077"/>
    <lineage>
        <taxon>Eukaryota</taxon>
        <taxon>Viridiplantae</taxon>
        <taxon>Chlorophyta</taxon>
        <taxon>core chlorophytes</taxon>
        <taxon>Trebouxiophyceae</taxon>
        <taxon>Chlorellales</taxon>
        <taxon>Chlorellaceae</taxon>
        <taxon>Chlorella clade</taxon>
        <taxon>Chlorella</taxon>
    </lineage>
</organism>
<evidence type="ECO:0000256" key="6">
    <source>
        <dbReference type="ARBA" id="ARBA00023049"/>
    </source>
</evidence>